<evidence type="ECO:0000256" key="1">
    <source>
        <dbReference type="SAM" id="MobiDB-lite"/>
    </source>
</evidence>
<organism evidence="2 3">
    <name type="scientific">Equus przewalskii</name>
    <name type="common">Przewalski's horse</name>
    <name type="synonym">Equus caballus przewalskii</name>
    <dbReference type="NCBI Taxonomy" id="9798"/>
    <lineage>
        <taxon>Eukaryota</taxon>
        <taxon>Metazoa</taxon>
        <taxon>Chordata</taxon>
        <taxon>Craniata</taxon>
        <taxon>Vertebrata</taxon>
        <taxon>Euteleostomi</taxon>
        <taxon>Mammalia</taxon>
        <taxon>Eutheria</taxon>
        <taxon>Laurasiatheria</taxon>
        <taxon>Perissodactyla</taxon>
        <taxon>Equidae</taxon>
        <taxon>Equus</taxon>
    </lineage>
</organism>
<name>A0ABM4NDG7_EQUPR</name>
<feature type="region of interest" description="Disordered" evidence="1">
    <location>
        <begin position="79"/>
        <end position="109"/>
    </location>
</feature>
<sequence length="244" mass="27824">MGKWTFVDPRKPRLPSHRHRVFLRLPSPPLPRRPCCRQASAAIVSLVAAIFATVIKPPNRFSPVEAEWCVSPAMSAVEKGSPDLGGQNRGRGGVGQDPGSNKPAESGAGVARAAYPRDFQAIVRAHVEEQVWLEIPEVIIENWDLRQSPYHSSLKKWLNISMATLRRRPRKREVRKRMNVKNQKKDSKWTWTAQRAAPENPVRRRRKKRMVKEKNEFVPHGYSSLQGLKTRVLFHSSSPNNDFT</sequence>
<evidence type="ECO:0000313" key="2">
    <source>
        <dbReference type="Proteomes" id="UP001652662"/>
    </source>
</evidence>
<dbReference type="GeneID" id="139073303"/>
<dbReference type="Proteomes" id="UP001652662">
    <property type="component" value="Unplaced"/>
</dbReference>
<gene>
    <name evidence="3" type="primary">LOC139073303</name>
</gene>
<reference evidence="3" key="1">
    <citation type="submission" date="2025-08" db="UniProtKB">
        <authorList>
            <consortium name="RefSeq"/>
        </authorList>
    </citation>
    <scope>IDENTIFICATION</scope>
    <source>
        <tissue evidence="3">Blood</tissue>
    </source>
</reference>
<keyword evidence="2" id="KW-1185">Reference proteome</keyword>
<feature type="compositionally biased region" description="Gly residues" evidence="1">
    <location>
        <begin position="87"/>
        <end position="96"/>
    </location>
</feature>
<protein>
    <submittedName>
        <fullName evidence="3">Uncharacterized protein isoform X2</fullName>
    </submittedName>
</protein>
<proteinExistence type="predicted"/>
<accession>A0ABM4NDG7</accession>
<dbReference type="RefSeq" id="XP_070462990.1">
    <property type="nucleotide sequence ID" value="XM_070606889.1"/>
</dbReference>
<evidence type="ECO:0000313" key="3">
    <source>
        <dbReference type="RefSeq" id="XP_070462990.1"/>
    </source>
</evidence>